<sequence>MSQESKIYRHLDNNIFGTATKQFTENIMQTIDKERILSIEIVRRFKCISNQFDHGSNGLSSNIMKEKCALNLSTESREIKKILIIGLGLLKLCCIITTPLIIFEDNEVFKKNFIDGWEREGAAVSIYQNNELVVDLQGGYADASSLRLWTSDTRTVVFSATKAVSALCIALLVDRGQLQYSDRICQFWPEFGQNGKENITVGWIMNHRAGLAAFGEPVTKEDALDHEKIAEIIARQKPNWRPGTKAGYHAITYGWLVDQIIRHVDFKHRGIGTFFKQEIAEKFGIDFHFGLPSEEEHTVSRLTVPPFSYKVKEILYDPRIIYLLSILNLRAPNSIARKIRETTTWMKLDANVNTFNDPDLHRMEQAAALGITKAKDLAKLFSLFLQGKIVSNNLLDLFKTPEISHGLDEVVLAPLPKGYGFMYERHPFKPGHWLVGHAGLGGSTVMMDMEEKLVLAYVTNGLKLGTGELTRTYRLLRNAALRAVR</sequence>
<dbReference type="WBParaSite" id="BPAG_0000114201-mRNA-1">
    <property type="protein sequence ID" value="BPAG_0000114201-mRNA-1"/>
    <property type="gene ID" value="BPAG_0000114201"/>
</dbReference>
<evidence type="ECO:0000313" key="3">
    <source>
        <dbReference type="EMBL" id="VDN82329.1"/>
    </source>
</evidence>
<dbReference type="InterPro" id="IPR012338">
    <property type="entry name" value="Beta-lactam/transpept-like"/>
</dbReference>
<feature type="domain" description="Beta-lactamase-related" evidence="2">
    <location>
        <begin position="110"/>
        <end position="474"/>
    </location>
</feature>
<dbReference type="AlphaFoldDB" id="A0A0N4SZD1"/>
<dbReference type="STRING" id="6280.A0A0N4SZD1"/>
<evidence type="ECO:0000256" key="1">
    <source>
        <dbReference type="SAM" id="Phobius"/>
    </source>
</evidence>
<dbReference type="Pfam" id="PF00144">
    <property type="entry name" value="Beta-lactamase"/>
    <property type="match status" value="1"/>
</dbReference>
<protein>
    <submittedName>
        <fullName evidence="5">Beta-lactamase domain-containing protein</fullName>
    </submittedName>
</protein>
<accession>A0A0N4SZD1</accession>
<proteinExistence type="predicted"/>
<keyword evidence="4" id="KW-1185">Reference proteome</keyword>
<dbReference type="SUPFAM" id="SSF56601">
    <property type="entry name" value="beta-lactamase/transpeptidase-like"/>
    <property type="match status" value="1"/>
</dbReference>
<dbReference type="Gene3D" id="3.40.710.10">
    <property type="entry name" value="DD-peptidase/beta-lactamase superfamily"/>
    <property type="match status" value="1"/>
</dbReference>
<dbReference type="PANTHER" id="PTHR43319:SF4">
    <property type="entry name" value="BETA-LACTAMASE DOMAIN-CONTAINING PROTEIN 2"/>
    <property type="match status" value="1"/>
</dbReference>
<evidence type="ECO:0000313" key="4">
    <source>
        <dbReference type="Proteomes" id="UP000278627"/>
    </source>
</evidence>
<gene>
    <name evidence="3" type="ORF">BPAG_LOCUS1143</name>
</gene>
<reference evidence="5" key="1">
    <citation type="submission" date="2017-02" db="UniProtKB">
        <authorList>
            <consortium name="WormBaseParasite"/>
        </authorList>
    </citation>
    <scope>IDENTIFICATION</scope>
</reference>
<keyword evidence="1" id="KW-0472">Membrane</keyword>
<dbReference type="InterPro" id="IPR052907">
    <property type="entry name" value="Beta-lactamase/esterase"/>
</dbReference>
<name>A0A0N4SZD1_BRUPA</name>
<dbReference type="PANTHER" id="PTHR43319">
    <property type="entry name" value="BETA-LACTAMASE-RELATED"/>
    <property type="match status" value="1"/>
</dbReference>
<evidence type="ECO:0000313" key="5">
    <source>
        <dbReference type="WBParaSite" id="BPAG_0000114201-mRNA-1"/>
    </source>
</evidence>
<reference evidence="3 4" key="2">
    <citation type="submission" date="2018-11" db="EMBL/GenBank/DDBJ databases">
        <authorList>
            <consortium name="Pathogen Informatics"/>
        </authorList>
    </citation>
    <scope>NUCLEOTIDE SEQUENCE [LARGE SCALE GENOMIC DNA]</scope>
</reference>
<dbReference type="Proteomes" id="UP000278627">
    <property type="component" value="Unassembled WGS sequence"/>
</dbReference>
<keyword evidence="1" id="KW-0812">Transmembrane</keyword>
<evidence type="ECO:0000259" key="2">
    <source>
        <dbReference type="Pfam" id="PF00144"/>
    </source>
</evidence>
<feature type="transmembrane region" description="Helical" evidence="1">
    <location>
        <begin position="82"/>
        <end position="103"/>
    </location>
</feature>
<organism evidence="5">
    <name type="scientific">Brugia pahangi</name>
    <name type="common">Filarial nematode worm</name>
    <dbReference type="NCBI Taxonomy" id="6280"/>
    <lineage>
        <taxon>Eukaryota</taxon>
        <taxon>Metazoa</taxon>
        <taxon>Ecdysozoa</taxon>
        <taxon>Nematoda</taxon>
        <taxon>Chromadorea</taxon>
        <taxon>Rhabditida</taxon>
        <taxon>Spirurina</taxon>
        <taxon>Spiruromorpha</taxon>
        <taxon>Filarioidea</taxon>
        <taxon>Onchocercidae</taxon>
        <taxon>Brugia</taxon>
    </lineage>
</organism>
<keyword evidence="1" id="KW-1133">Transmembrane helix</keyword>
<dbReference type="EMBL" id="UZAD01000076">
    <property type="protein sequence ID" value="VDN82329.1"/>
    <property type="molecule type" value="Genomic_DNA"/>
</dbReference>
<dbReference type="InterPro" id="IPR001466">
    <property type="entry name" value="Beta-lactam-related"/>
</dbReference>